<dbReference type="RefSeq" id="WP_141196769.1">
    <property type="nucleotide sequence ID" value="NZ_CP041186.1"/>
</dbReference>
<proteinExistence type="predicted"/>
<accession>A0A4Y6PPY8</accession>
<evidence type="ECO:0000313" key="3">
    <source>
        <dbReference type="Proteomes" id="UP000315995"/>
    </source>
</evidence>
<reference evidence="2 3" key="1">
    <citation type="submission" date="2019-06" db="EMBL/GenBank/DDBJ databases">
        <title>Persicimonas caeni gen. nov., sp. nov., a predatory bacterium isolated from solar saltern.</title>
        <authorList>
            <person name="Wang S."/>
        </authorList>
    </citation>
    <scope>NUCLEOTIDE SEQUENCE [LARGE SCALE GENOMIC DNA]</scope>
    <source>
        <strain evidence="2 3">YN101</strain>
    </source>
</reference>
<accession>A0A5B8Y1C4</accession>
<dbReference type="OrthoDB" id="5521892at2"/>
<gene>
    <name evidence="2" type="ORF">FIV42_05865</name>
</gene>
<keyword evidence="3" id="KW-1185">Reference proteome</keyword>
<evidence type="ECO:0000313" key="2">
    <source>
        <dbReference type="EMBL" id="QDG50273.1"/>
    </source>
</evidence>
<keyword evidence="1" id="KW-0175">Coiled coil</keyword>
<feature type="coiled-coil region" evidence="1">
    <location>
        <begin position="67"/>
        <end position="101"/>
    </location>
</feature>
<sequence>MIWDLWKKSFYAWENATADYLEEVLKNPLVLGPSGAVLNGMMKLKAKKQEATTKWWSSMGLPTKHDQERALHALNKLESRLLDMEEELWELKQQKNQEQAAAE</sequence>
<dbReference type="AlphaFoldDB" id="A0A4Y6PPY8"/>
<protein>
    <submittedName>
        <fullName evidence="2">Uncharacterized protein</fullName>
    </submittedName>
</protein>
<evidence type="ECO:0000256" key="1">
    <source>
        <dbReference type="SAM" id="Coils"/>
    </source>
</evidence>
<dbReference type="Proteomes" id="UP000315995">
    <property type="component" value="Chromosome"/>
</dbReference>
<dbReference type="EMBL" id="CP041186">
    <property type="protein sequence ID" value="QDG50273.1"/>
    <property type="molecule type" value="Genomic_DNA"/>
</dbReference>
<name>A0A4Y6PPY8_PERCE</name>
<organism evidence="2 3">
    <name type="scientific">Persicimonas caeni</name>
    <dbReference type="NCBI Taxonomy" id="2292766"/>
    <lineage>
        <taxon>Bacteria</taxon>
        <taxon>Deltaproteobacteria</taxon>
        <taxon>Bradymonadales</taxon>
        <taxon>Bradymonadaceae</taxon>
        <taxon>Persicimonas</taxon>
    </lineage>
</organism>